<dbReference type="Proteomes" id="UP000419138">
    <property type="component" value="Unassembled WGS sequence"/>
</dbReference>
<accession>A0A646KT66</accession>
<protein>
    <recommendedName>
        <fullName evidence="2">Deoxyribonuclease NucA/NucB domain-containing protein</fullName>
    </recommendedName>
</protein>
<comment type="caution">
    <text evidence="3">The sequence shown here is derived from an EMBL/GenBank/DDBJ whole genome shotgun (WGS) entry which is preliminary data.</text>
</comment>
<sequence length="425" mass="47242">MYRRIKVLRLIRAAAAACSLLLVATGGAAAAAPEHGSRATEFTFTEAANVPAEQLRKLSDPVPLSAYRPAHARTVQPPAPPARRQSAGALDLRTECAQQEAAAKTVQGWIKSRFESCQKRPYDLVIRDKNGTETIGRLWFDQWILGFAYDGSRRVDYVSSIENIHVQTVGDEDATKWTIGQSYRTAVHTDTSDPNPQVTDPATIKREELLGVWDTTPHWYLTYTSPDNGPQHSTGNQQRVAAMIHLDLFVDSPNATSHSEVDAYRSRIRFDYAGPVAGKHKGTVFSDARVKLVMSRKDPAVNESALHIYDAIKRPSRTFPSFLGKLIPGEKKPLHRLVDPEKQRKNREKSIKMCNSIWGDYSGTRLECDEYPFASTQEGSTKGDNKYSVRLIEGTDNGAGGNMLNSMFTLNRVLDGDPFYVKITS</sequence>
<evidence type="ECO:0000259" key="2">
    <source>
        <dbReference type="Pfam" id="PF14040"/>
    </source>
</evidence>
<dbReference type="InterPro" id="IPR029476">
    <property type="entry name" value="DNase_NucA_NucB"/>
</dbReference>
<dbReference type="RefSeq" id="WP_153526299.1">
    <property type="nucleotide sequence ID" value="NZ_JBEPDZ010000002.1"/>
</dbReference>
<dbReference type="AlphaFoldDB" id="A0A646KT66"/>
<dbReference type="OrthoDB" id="2751008at2"/>
<feature type="domain" description="Deoxyribonuclease NucA/NucB" evidence="2">
    <location>
        <begin position="341"/>
        <end position="421"/>
    </location>
</feature>
<organism evidence="3 4">
    <name type="scientific">Streptomyces jumonjinensis</name>
    <dbReference type="NCBI Taxonomy" id="1945"/>
    <lineage>
        <taxon>Bacteria</taxon>
        <taxon>Bacillati</taxon>
        <taxon>Actinomycetota</taxon>
        <taxon>Actinomycetes</taxon>
        <taxon>Kitasatosporales</taxon>
        <taxon>Streptomycetaceae</taxon>
        <taxon>Streptomyces</taxon>
    </lineage>
</organism>
<dbReference type="EMBL" id="VCLA01000197">
    <property type="protein sequence ID" value="MQT05051.1"/>
    <property type="molecule type" value="Genomic_DNA"/>
</dbReference>
<reference evidence="3 4" key="1">
    <citation type="submission" date="2019-05" db="EMBL/GenBank/DDBJ databases">
        <title>Comparative genomics and metabolomics analyses of clavulanic acid producing Streptomyces species provides insight into specialized metabolism and evolution of beta-lactam biosynthetic gene clusters.</title>
        <authorList>
            <person name="Moore M.A."/>
            <person name="Cruz-Morales P."/>
            <person name="Barona Gomez F."/>
            <person name="Kapil T."/>
        </authorList>
    </citation>
    <scope>NUCLEOTIDE SEQUENCE [LARGE SCALE GENOMIC DNA]</scope>
    <source>
        <strain evidence="3 4">NRRL 5741</strain>
    </source>
</reference>
<evidence type="ECO:0000313" key="4">
    <source>
        <dbReference type="Proteomes" id="UP000419138"/>
    </source>
</evidence>
<proteinExistence type="predicted"/>
<feature type="chain" id="PRO_5039191772" description="Deoxyribonuclease NucA/NucB domain-containing protein" evidence="1">
    <location>
        <begin position="31"/>
        <end position="425"/>
    </location>
</feature>
<keyword evidence="4" id="KW-1185">Reference proteome</keyword>
<evidence type="ECO:0000313" key="3">
    <source>
        <dbReference type="EMBL" id="MQT05051.1"/>
    </source>
</evidence>
<evidence type="ECO:0000256" key="1">
    <source>
        <dbReference type="SAM" id="SignalP"/>
    </source>
</evidence>
<name>A0A646KT66_STRJU</name>
<gene>
    <name evidence="3" type="ORF">FF041_34425</name>
</gene>
<dbReference type="Pfam" id="PF14040">
    <property type="entry name" value="DNase_NucA_NucB"/>
    <property type="match status" value="1"/>
</dbReference>
<keyword evidence="1" id="KW-0732">Signal</keyword>
<feature type="signal peptide" evidence="1">
    <location>
        <begin position="1"/>
        <end position="30"/>
    </location>
</feature>